<name>A0A1I0B980_9BACI</name>
<proteinExistence type="predicted"/>
<sequence>MASLPAMDHALMVEHLSVHEGVITKLIKYQDIVKDMELRRIITLQIDVMRSHIWIMLAFINPDYHDHFELPPLPSTKLSVSNTNEKNYENDKWIVMEAHNTAANMASENFHSALKMKQENVQKAHKEMALQQLDIKNKYNHFIERKGWDYRSNISTQERIKTYLHFQDLLNL</sequence>
<gene>
    <name evidence="1" type="ORF">SAMN05216389_104250</name>
</gene>
<dbReference type="RefSeq" id="WP_090868173.1">
    <property type="nucleotide sequence ID" value="NZ_FOHE01000004.1"/>
</dbReference>
<keyword evidence="2" id="KW-1185">Reference proteome</keyword>
<dbReference type="OrthoDB" id="2452736at2"/>
<accession>A0A1I0B980</accession>
<dbReference type="InterPro" id="IPR012347">
    <property type="entry name" value="Ferritin-like"/>
</dbReference>
<dbReference type="Proteomes" id="UP000198618">
    <property type="component" value="Unassembled WGS sequence"/>
</dbReference>
<dbReference type="AlphaFoldDB" id="A0A1I0B980"/>
<dbReference type="Gene3D" id="1.20.1260.10">
    <property type="match status" value="1"/>
</dbReference>
<reference evidence="1 2" key="1">
    <citation type="submission" date="2016-10" db="EMBL/GenBank/DDBJ databases">
        <authorList>
            <person name="de Groot N.N."/>
        </authorList>
    </citation>
    <scope>NUCLEOTIDE SEQUENCE [LARGE SCALE GENOMIC DNA]</scope>
    <source>
        <strain evidence="1 2">IBRC-M 10780</strain>
    </source>
</reference>
<protein>
    <recommendedName>
        <fullName evidence="3">Coat F domain-containing protein</fullName>
    </recommendedName>
</protein>
<dbReference type="EMBL" id="FOHE01000004">
    <property type="protein sequence ID" value="SET03444.1"/>
    <property type="molecule type" value="Genomic_DNA"/>
</dbReference>
<evidence type="ECO:0008006" key="3">
    <source>
        <dbReference type="Google" id="ProtNLM"/>
    </source>
</evidence>
<organism evidence="1 2">
    <name type="scientific">Oceanobacillus limi</name>
    <dbReference type="NCBI Taxonomy" id="930131"/>
    <lineage>
        <taxon>Bacteria</taxon>
        <taxon>Bacillati</taxon>
        <taxon>Bacillota</taxon>
        <taxon>Bacilli</taxon>
        <taxon>Bacillales</taxon>
        <taxon>Bacillaceae</taxon>
        <taxon>Oceanobacillus</taxon>
    </lineage>
</organism>
<evidence type="ECO:0000313" key="1">
    <source>
        <dbReference type="EMBL" id="SET03444.1"/>
    </source>
</evidence>
<evidence type="ECO:0000313" key="2">
    <source>
        <dbReference type="Proteomes" id="UP000198618"/>
    </source>
</evidence>